<dbReference type="EMBL" id="CALNXI010000860">
    <property type="protein sequence ID" value="CAH3143805.1"/>
    <property type="molecule type" value="Genomic_DNA"/>
</dbReference>
<comment type="caution">
    <text evidence="6">The sequence shown here is derived from an EMBL/GenBank/DDBJ whole genome shotgun (WGS) entry which is preliminary data.</text>
</comment>
<accession>A0ABN8PKG3</accession>
<organism evidence="6 7">
    <name type="scientific">Porites evermanni</name>
    <dbReference type="NCBI Taxonomy" id="104178"/>
    <lineage>
        <taxon>Eukaryota</taxon>
        <taxon>Metazoa</taxon>
        <taxon>Cnidaria</taxon>
        <taxon>Anthozoa</taxon>
        <taxon>Hexacorallia</taxon>
        <taxon>Scleractinia</taxon>
        <taxon>Fungiina</taxon>
        <taxon>Poritidae</taxon>
        <taxon>Porites</taxon>
    </lineage>
</organism>
<keyword evidence="4" id="KW-0698">rRNA processing</keyword>
<sequence length="266" mass="29306">MADGSSTNVLFDSVRFVLSNWAVLQLAVEHSFGGIDSREKAEWMVDVVDQVLRENETIENDELESYIEEILFNEFHTMAEDGSLPKIVQKLCSFHKMWKQGNTVQIQQEISLAPITKPPQCVKKQSAATQIDSDDDDDDDDKDNMRTREAQAVVNGHDGSSTVSQQLDRLHISQNSTQSPSSLVEPGQSQSPNAKLMEAGGSMAKRWTCNSEAPSSSPTLALSCPDLTLAGFVHASLEFKSSAMLVNSQQVCLWPAGILNPMKFDL</sequence>
<evidence type="ECO:0000313" key="6">
    <source>
        <dbReference type="EMBL" id="CAH3143805.1"/>
    </source>
</evidence>
<feature type="compositionally biased region" description="Acidic residues" evidence="5">
    <location>
        <begin position="132"/>
        <end position="142"/>
    </location>
</feature>
<feature type="region of interest" description="Disordered" evidence="5">
    <location>
        <begin position="117"/>
        <end position="143"/>
    </location>
</feature>
<name>A0ABN8PKG3_9CNID</name>
<evidence type="ECO:0000256" key="3">
    <source>
        <dbReference type="ARBA" id="ARBA00017551"/>
    </source>
</evidence>
<dbReference type="PANTHER" id="PTHR21250">
    <property type="entry name" value="PRE-RRNA-PROCESSING PROTEIN TSR2 HOMOLOG"/>
    <property type="match status" value="1"/>
</dbReference>
<evidence type="ECO:0000256" key="2">
    <source>
        <dbReference type="ARBA" id="ARBA00006524"/>
    </source>
</evidence>
<evidence type="ECO:0000256" key="4">
    <source>
        <dbReference type="ARBA" id="ARBA00022552"/>
    </source>
</evidence>
<feature type="compositionally biased region" description="Polar residues" evidence="5">
    <location>
        <begin position="173"/>
        <end position="193"/>
    </location>
</feature>
<proteinExistence type="inferred from homology"/>
<comment type="function">
    <text evidence="1">May be involved in 20S pre-rRNA processing.</text>
</comment>
<gene>
    <name evidence="6" type="ORF">PEVE_00042995</name>
</gene>
<keyword evidence="7" id="KW-1185">Reference proteome</keyword>
<dbReference type="Pfam" id="PF10273">
    <property type="entry name" value="WGG"/>
    <property type="match status" value="1"/>
</dbReference>
<feature type="region of interest" description="Disordered" evidence="5">
    <location>
        <begin position="173"/>
        <end position="194"/>
    </location>
</feature>
<reference evidence="6 7" key="1">
    <citation type="submission" date="2022-05" db="EMBL/GenBank/DDBJ databases">
        <authorList>
            <consortium name="Genoscope - CEA"/>
            <person name="William W."/>
        </authorList>
    </citation>
    <scope>NUCLEOTIDE SEQUENCE [LARGE SCALE GENOMIC DNA]</scope>
</reference>
<evidence type="ECO:0000313" key="7">
    <source>
        <dbReference type="Proteomes" id="UP001159427"/>
    </source>
</evidence>
<protein>
    <recommendedName>
        <fullName evidence="3">Pre-rRNA-processing protein TSR2 homolog</fullName>
    </recommendedName>
</protein>
<evidence type="ECO:0000256" key="5">
    <source>
        <dbReference type="SAM" id="MobiDB-lite"/>
    </source>
</evidence>
<dbReference type="InterPro" id="IPR019398">
    <property type="entry name" value="Pre-rRNA_process_TSR2"/>
</dbReference>
<evidence type="ECO:0000256" key="1">
    <source>
        <dbReference type="ARBA" id="ARBA00002210"/>
    </source>
</evidence>
<comment type="similarity">
    <text evidence="2">Belongs to the TSR2 family.</text>
</comment>
<dbReference type="Proteomes" id="UP001159427">
    <property type="component" value="Unassembled WGS sequence"/>
</dbReference>